<dbReference type="PANTHER" id="PTHR34183:SF1">
    <property type="entry name" value="ENDOLYTIC PEPTIDOGLYCAN TRANSGLYCOSYLASE RLPA"/>
    <property type="match status" value="1"/>
</dbReference>
<dbReference type="GO" id="GO:0005886">
    <property type="term" value="C:plasma membrane"/>
    <property type="evidence" value="ECO:0007669"/>
    <property type="project" value="UniProtKB-SubCell"/>
</dbReference>
<dbReference type="InterPro" id="IPR009009">
    <property type="entry name" value="RlpA-like_DPBB"/>
</dbReference>
<evidence type="ECO:0000256" key="1">
    <source>
        <dbReference type="ARBA" id="ARBA00022729"/>
    </source>
</evidence>
<dbReference type="GO" id="GO:0000270">
    <property type="term" value="P:peptidoglycan metabolic process"/>
    <property type="evidence" value="ECO:0007669"/>
    <property type="project" value="UniProtKB-UniRule"/>
</dbReference>
<sequence>MVRRLIWVLGFCLFLTGCAKPPKPVVFHDEYSHPPPSSTLPGWLKPYTINGKTYYPLPSAKGYEEVCLASWYGPGFHGEFAASGEIYNMYDYTAAHKILPMGTYLLVTNLENGKQVVVRVNDRGPFVGERCLDLSYAAAKELGLIGKGTAKVKIVALGEGEIKDDQMVYTSIPDFNKGEFYLQVGSFKQRENALQFKRQLEKESFKVEIEPFIKGDCIFYRVQVYLGNDLQQALALSQTLKKQRFKHAFLVAR</sequence>
<keyword evidence="4" id="KW-0472">Membrane</keyword>
<evidence type="ECO:0000256" key="2">
    <source>
        <dbReference type="ARBA" id="ARBA00023239"/>
    </source>
</evidence>
<comment type="function">
    <text evidence="4">Lytic transglycosylase with a strong preference for naked glycan strands that lack stem peptides.</text>
</comment>
<evidence type="ECO:0000256" key="4">
    <source>
        <dbReference type="HAMAP-Rule" id="MF_02071"/>
    </source>
</evidence>
<evidence type="ECO:0000256" key="6">
    <source>
        <dbReference type="SAM" id="SignalP"/>
    </source>
</evidence>
<dbReference type="AlphaFoldDB" id="A0A075WQY7"/>
<dbReference type="InterPro" id="IPR012997">
    <property type="entry name" value="RplA"/>
</dbReference>
<proteinExistence type="inferred from homology"/>
<dbReference type="InterPro" id="IPR034718">
    <property type="entry name" value="RlpA"/>
</dbReference>
<dbReference type="Pfam" id="PF05036">
    <property type="entry name" value="SPOR"/>
    <property type="match status" value="1"/>
</dbReference>
<keyword evidence="1 6" id="KW-0732">Signal</keyword>
<dbReference type="GO" id="GO:0008932">
    <property type="term" value="F:lytic endotransglycosylase activity"/>
    <property type="evidence" value="ECO:0007669"/>
    <property type="project" value="UniProtKB-UniRule"/>
</dbReference>
<name>A0A075WQY7_9BACT</name>
<feature type="signal peptide" evidence="6">
    <location>
        <begin position="1"/>
        <end position="19"/>
    </location>
</feature>
<keyword evidence="4" id="KW-0449">Lipoprotein</keyword>
<dbReference type="EC" id="4.2.2.-" evidence="4"/>
<dbReference type="eggNOG" id="COG0797">
    <property type="taxonomic scope" value="Bacteria"/>
</dbReference>
<evidence type="ECO:0000313" key="9">
    <source>
        <dbReference type="Proteomes" id="UP000028481"/>
    </source>
</evidence>
<dbReference type="EMBL" id="CP008796">
    <property type="protein sequence ID" value="AIH03724.1"/>
    <property type="molecule type" value="Genomic_DNA"/>
</dbReference>
<dbReference type="GO" id="GO:0071555">
    <property type="term" value="P:cell wall organization"/>
    <property type="evidence" value="ECO:0007669"/>
    <property type="project" value="UniProtKB-KW"/>
</dbReference>
<gene>
    <name evidence="4" type="primary">rlpA</name>
    <name evidence="8" type="ORF">HL41_02345</name>
</gene>
<dbReference type="SUPFAM" id="SSF110997">
    <property type="entry name" value="Sporulation related repeat"/>
    <property type="match status" value="1"/>
</dbReference>
<dbReference type="PANTHER" id="PTHR34183">
    <property type="entry name" value="ENDOLYTIC PEPTIDOGLYCAN TRANSGLYCOSYLASE RLPA"/>
    <property type="match status" value="1"/>
</dbReference>
<dbReference type="NCBIfam" id="TIGR00413">
    <property type="entry name" value="rlpA"/>
    <property type="match status" value="1"/>
</dbReference>
<comment type="similarity">
    <text evidence="4 5">Belongs to the RlpA family.</text>
</comment>
<dbReference type="RefSeq" id="WP_038061078.1">
    <property type="nucleotide sequence ID" value="NZ_CP008796.1"/>
</dbReference>
<protein>
    <recommendedName>
        <fullName evidence="4">Probable endolytic peptidoglycan transglycosylase RlpA</fullName>
        <ecNumber evidence="4">4.2.2.-</ecNumber>
    </recommendedName>
</protein>
<accession>A0A075WQY7</accession>
<feature type="chain" id="PRO_5009982504" description="Probable endolytic peptidoglycan transglycosylase RlpA" evidence="6">
    <location>
        <begin position="20"/>
        <end position="253"/>
    </location>
</feature>
<dbReference type="Proteomes" id="UP000028481">
    <property type="component" value="Chromosome"/>
</dbReference>
<dbReference type="PROSITE" id="PS51257">
    <property type="entry name" value="PROKAR_LIPOPROTEIN"/>
    <property type="match status" value="1"/>
</dbReference>
<keyword evidence="9" id="KW-1185">Reference proteome</keyword>
<dbReference type="CDD" id="cd22268">
    <property type="entry name" value="DPBB_RlpA-like"/>
    <property type="match status" value="1"/>
</dbReference>
<evidence type="ECO:0000256" key="3">
    <source>
        <dbReference type="ARBA" id="ARBA00023316"/>
    </source>
</evidence>
<evidence type="ECO:0000313" key="8">
    <source>
        <dbReference type="EMBL" id="AIH03724.1"/>
    </source>
</evidence>
<dbReference type="Gene3D" id="2.40.40.10">
    <property type="entry name" value="RlpA-like domain"/>
    <property type="match status" value="1"/>
</dbReference>
<feature type="domain" description="SPOR" evidence="7">
    <location>
        <begin position="174"/>
        <end position="253"/>
    </location>
</feature>
<reference evidence="8 9" key="1">
    <citation type="journal article" date="2015" name="Genome Announc.">
        <title>Genome Sequence of a Sulfate-Reducing Thermophilic Bacterium, Thermodesulfobacterium commune DSM 2178T (Phylum Thermodesulfobacteria).</title>
        <authorList>
            <person name="Bhatnagar S."/>
            <person name="Badger J.H."/>
            <person name="Madupu R."/>
            <person name="Khouri H.M."/>
            <person name="O'Connor E.M."/>
            <person name="Robb F.T."/>
            <person name="Ward N.L."/>
            <person name="Eisen J.A."/>
        </authorList>
    </citation>
    <scope>NUCLEOTIDE SEQUENCE [LARGE SCALE GENOMIC DNA]</scope>
    <source>
        <strain evidence="8 9">DSM 2178</strain>
    </source>
</reference>
<keyword evidence="4" id="KW-0564">Palmitate</keyword>
<dbReference type="STRING" id="289377.HL41_02345"/>
<dbReference type="HOGENOM" id="CLU_042923_3_4_0"/>
<evidence type="ECO:0000259" key="7">
    <source>
        <dbReference type="PROSITE" id="PS51724"/>
    </source>
</evidence>
<dbReference type="Pfam" id="PF03330">
    <property type="entry name" value="DPBB_1"/>
    <property type="match status" value="1"/>
</dbReference>
<dbReference type="PROSITE" id="PS51724">
    <property type="entry name" value="SPOR"/>
    <property type="match status" value="1"/>
</dbReference>
<keyword evidence="4" id="KW-1003">Cell membrane</keyword>
<dbReference type="KEGG" id="tcm:HL41_02345"/>
<organism evidence="8 9">
    <name type="scientific">Thermodesulfobacterium commune DSM 2178</name>
    <dbReference type="NCBI Taxonomy" id="289377"/>
    <lineage>
        <taxon>Bacteria</taxon>
        <taxon>Pseudomonadati</taxon>
        <taxon>Thermodesulfobacteriota</taxon>
        <taxon>Thermodesulfobacteria</taxon>
        <taxon>Thermodesulfobacteriales</taxon>
        <taxon>Thermodesulfobacteriaceae</taxon>
        <taxon>Thermodesulfobacterium</taxon>
    </lineage>
</organism>
<dbReference type="HAMAP" id="MF_02071">
    <property type="entry name" value="RlpA"/>
    <property type="match status" value="1"/>
</dbReference>
<dbReference type="PaxDb" id="289377-HL41_02345"/>
<keyword evidence="3 4" id="KW-0961">Cell wall biogenesis/degradation</keyword>
<comment type="subcellular location">
    <subcellularLocation>
        <location evidence="4">Cell membrane</location>
        <topology evidence="4">Lipid-anchor</topology>
    </subcellularLocation>
</comment>
<evidence type="ECO:0000256" key="5">
    <source>
        <dbReference type="RuleBase" id="RU003495"/>
    </source>
</evidence>
<dbReference type="SUPFAM" id="SSF50685">
    <property type="entry name" value="Barwin-like endoglucanases"/>
    <property type="match status" value="1"/>
</dbReference>
<keyword evidence="2 4" id="KW-0456">Lyase</keyword>
<dbReference type="Gene3D" id="3.30.70.1070">
    <property type="entry name" value="Sporulation related repeat"/>
    <property type="match status" value="1"/>
</dbReference>
<dbReference type="InterPro" id="IPR036680">
    <property type="entry name" value="SPOR-like_sf"/>
</dbReference>
<dbReference type="OrthoDB" id="9779128at2"/>
<dbReference type="InterPro" id="IPR036908">
    <property type="entry name" value="RlpA-like_sf"/>
</dbReference>
<dbReference type="GO" id="GO:0042834">
    <property type="term" value="F:peptidoglycan binding"/>
    <property type="evidence" value="ECO:0007669"/>
    <property type="project" value="InterPro"/>
</dbReference>
<dbReference type="InterPro" id="IPR007730">
    <property type="entry name" value="SPOR-like_dom"/>
</dbReference>